<dbReference type="GO" id="GO:0005771">
    <property type="term" value="C:multivesicular body"/>
    <property type="evidence" value="ECO:0007669"/>
    <property type="project" value="TreeGrafter"/>
</dbReference>
<dbReference type="WBParaSite" id="MhA1_Contig353.frz3.gene36">
    <property type="protein sequence ID" value="MhA1_Contig353.frz3.gene36"/>
    <property type="gene ID" value="MhA1_Contig353.frz3.gene36"/>
</dbReference>
<evidence type="ECO:0000256" key="1">
    <source>
        <dbReference type="ARBA" id="ARBA00004608"/>
    </source>
</evidence>
<accession>A0A1I8BNL8</accession>
<dbReference type="OMA" id="RAKQPAM"/>
<evidence type="ECO:0000313" key="9">
    <source>
        <dbReference type="WBParaSite" id="MhA1_Contig353.frz3.gene36"/>
    </source>
</evidence>
<dbReference type="GO" id="GO:0032511">
    <property type="term" value="P:late endosome to vacuole transport via multivesicular body sorting pathway"/>
    <property type="evidence" value="ECO:0007669"/>
    <property type="project" value="TreeGrafter"/>
</dbReference>
<keyword evidence="3" id="KW-0813">Transport</keyword>
<feature type="compositionally biased region" description="Basic and acidic residues" evidence="7">
    <location>
        <begin position="178"/>
        <end position="200"/>
    </location>
</feature>
<evidence type="ECO:0000256" key="4">
    <source>
        <dbReference type="ARBA" id="ARBA00022753"/>
    </source>
</evidence>
<dbReference type="Proteomes" id="UP000095281">
    <property type="component" value="Unplaced"/>
</dbReference>
<dbReference type="GO" id="GO:0000815">
    <property type="term" value="C:ESCRT III complex"/>
    <property type="evidence" value="ECO:0007669"/>
    <property type="project" value="TreeGrafter"/>
</dbReference>
<dbReference type="Pfam" id="PF03357">
    <property type="entry name" value="Snf7"/>
    <property type="match status" value="1"/>
</dbReference>
<evidence type="ECO:0000313" key="8">
    <source>
        <dbReference type="Proteomes" id="UP000095281"/>
    </source>
</evidence>
<reference evidence="9" key="1">
    <citation type="submission" date="2016-11" db="UniProtKB">
        <authorList>
            <consortium name="WormBaseParasite"/>
        </authorList>
    </citation>
    <scope>IDENTIFICATION</scope>
</reference>
<dbReference type="GO" id="GO:0006900">
    <property type="term" value="P:vesicle budding from membrane"/>
    <property type="evidence" value="ECO:0007669"/>
    <property type="project" value="TreeGrafter"/>
</dbReference>
<name>A0A1I8BNL8_MELHA</name>
<dbReference type="InterPro" id="IPR005024">
    <property type="entry name" value="Snf7_fam"/>
</dbReference>
<feature type="region of interest" description="Disordered" evidence="7">
    <location>
        <begin position="168"/>
        <end position="215"/>
    </location>
</feature>
<keyword evidence="5" id="KW-0653">Protein transport</keyword>
<evidence type="ECO:0000256" key="7">
    <source>
        <dbReference type="SAM" id="MobiDB-lite"/>
    </source>
</evidence>
<evidence type="ECO:0000256" key="5">
    <source>
        <dbReference type="ARBA" id="ARBA00022927"/>
    </source>
</evidence>
<keyword evidence="8" id="KW-1185">Reference proteome</keyword>
<keyword evidence="4" id="KW-0967">Endosome</keyword>
<evidence type="ECO:0000256" key="6">
    <source>
        <dbReference type="ARBA" id="ARBA00023136"/>
    </source>
</evidence>
<dbReference type="PANTHER" id="PTHR22761:SF5">
    <property type="entry name" value="CHARGED MULTIVESICULAR BODY PROTEIN 6"/>
    <property type="match status" value="1"/>
</dbReference>
<dbReference type="GO" id="GO:0015031">
    <property type="term" value="P:protein transport"/>
    <property type="evidence" value="ECO:0007669"/>
    <property type="project" value="UniProtKB-KW"/>
</dbReference>
<dbReference type="PANTHER" id="PTHR22761">
    <property type="entry name" value="CHARGED MULTIVESICULAR BODY PROTEIN"/>
    <property type="match status" value="1"/>
</dbReference>
<organism evidence="8 9">
    <name type="scientific">Meloidogyne hapla</name>
    <name type="common">Root-knot nematode worm</name>
    <dbReference type="NCBI Taxonomy" id="6305"/>
    <lineage>
        <taxon>Eukaryota</taxon>
        <taxon>Metazoa</taxon>
        <taxon>Ecdysozoa</taxon>
        <taxon>Nematoda</taxon>
        <taxon>Chromadorea</taxon>
        <taxon>Rhabditida</taxon>
        <taxon>Tylenchina</taxon>
        <taxon>Tylenchomorpha</taxon>
        <taxon>Tylenchoidea</taxon>
        <taxon>Meloidogynidae</taxon>
        <taxon>Meloidogyninae</taxon>
        <taxon>Meloidogyne</taxon>
    </lineage>
</organism>
<evidence type="ECO:0000256" key="3">
    <source>
        <dbReference type="ARBA" id="ARBA00022448"/>
    </source>
</evidence>
<dbReference type="AlphaFoldDB" id="A0A1I8BNL8"/>
<protein>
    <submittedName>
        <fullName evidence="9">Charged multivesicular body protein 6</fullName>
    </submittedName>
</protein>
<sequence length="215" mass="25067">MGSIFSSDKKRRATLVSEQDKAILTAKMSRDRLKQICKRCEANIEKDKERARVHLREGRKSQALLLLKRKRYEETTVNQVLVYLDRITQMINSLEMAQLNVEVTERLKQGNEALKQINESISIEEVERIIEESREAEAFQEELAFLLRGKLSEEDEQAAEEEYEQLLASQLPNVISEKPVREEGEKEEVERRKEKEEPLQKKQKRKAEPIALSAD</sequence>
<keyword evidence="6" id="KW-0472">Membrane</keyword>
<comment type="subcellular location">
    <subcellularLocation>
        <location evidence="1">Endosome membrane</location>
    </subcellularLocation>
</comment>
<proteinExistence type="inferred from homology"/>
<evidence type="ECO:0000256" key="2">
    <source>
        <dbReference type="ARBA" id="ARBA00006190"/>
    </source>
</evidence>
<comment type="similarity">
    <text evidence="2">Belongs to the SNF7 family.</text>
</comment>